<dbReference type="STRING" id="1129374.AJE_06151"/>
<dbReference type="PANTHER" id="PTHR43265">
    <property type="entry name" value="ESTERASE ESTD"/>
    <property type="match status" value="1"/>
</dbReference>
<dbReference type="Pfam" id="PF00326">
    <property type="entry name" value="Peptidase_S9"/>
    <property type="match status" value="1"/>
</dbReference>
<reference evidence="2 3" key="1">
    <citation type="journal article" date="2012" name="J. Bacteriol.">
        <title>Genome Sequence of Extracellular-Protease-Producing Alishewanella jeotgali Isolated from Traditional Korean Fermented Seafood.</title>
        <authorList>
            <person name="Jung J."/>
            <person name="Chun J."/>
            <person name="Park W."/>
        </authorList>
    </citation>
    <scope>NUCLEOTIDE SEQUENCE [LARGE SCALE GENOMIC DNA]</scope>
    <source>
        <strain evidence="2 3">KCTC 22429</strain>
    </source>
</reference>
<dbReference type="InterPro" id="IPR029058">
    <property type="entry name" value="AB_hydrolase_fold"/>
</dbReference>
<dbReference type="PATRIC" id="fig|1129374.4.peg.1236"/>
<protein>
    <recommendedName>
        <fullName evidence="1">Peptidase S9 prolyl oligopeptidase catalytic domain-containing protein</fullName>
    </recommendedName>
</protein>
<organism evidence="2 3">
    <name type="scientific">Alishewanella jeotgali KCTC 22429</name>
    <dbReference type="NCBI Taxonomy" id="1129374"/>
    <lineage>
        <taxon>Bacteria</taxon>
        <taxon>Pseudomonadati</taxon>
        <taxon>Pseudomonadota</taxon>
        <taxon>Gammaproteobacteria</taxon>
        <taxon>Alteromonadales</taxon>
        <taxon>Alteromonadaceae</taxon>
        <taxon>Alishewanella</taxon>
    </lineage>
</organism>
<feature type="domain" description="Peptidase S9 prolyl oligopeptidase catalytic" evidence="1">
    <location>
        <begin position="135"/>
        <end position="310"/>
    </location>
</feature>
<keyword evidence="3" id="KW-1185">Reference proteome</keyword>
<dbReference type="PANTHER" id="PTHR43265:SF1">
    <property type="entry name" value="ESTERASE ESTD"/>
    <property type="match status" value="1"/>
</dbReference>
<evidence type="ECO:0000313" key="3">
    <source>
        <dbReference type="Proteomes" id="UP000012046"/>
    </source>
</evidence>
<dbReference type="PROSITE" id="PS51257">
    <property type="entry name" value="PROKAR_LIPOPROTEIN"/>
    <property type="match status" value="1"/>
</dbReference>
<dbReference type="InterPro" id="IPR053145">
    <property type="entry name" value="AB_hydrolase_Est10"/>
</dbReference>
<dbReference type="InterPro" id="IPR001375">
    <property type="entry name" value="Peptidase_S9_cat"/>
</dbReference>
<dbReference type="AlphaFoldDB" id="H3ZD07"/>
<dbReference type="GO" id="GO:0006508">
    <property type="term" value="P:proteolysis"/>
    <property type="evidence" value="ECO:0007669"/>
    <property type="project" value="InterPro"/>
</dbReference>
<sequence>MKIYKTFLIVTMIITLIITLLSGCSIKANPRNAIHQWQDEERVIIDPQSGVSYSRQQVTVTSGQDKIAAVFMKPVGIHQPPVMLVVSGSRDGILTPENPLNRALLSQGVAILNLGKKGVMPSTGSWKTESFYDRANNVLAALDWLSDRQDINHQKVIIYGHSQAGYVVPLMADDPRIAGLVLAAAPVESVRQQIHSDKVETEIRQGKSQAAAYAAASRQQKMLDLLMQLCPVIKAHYLCNIYHFDPKPALAEIQKPTLVLYASNDPMVPPRQNMAPMAELLKRNSEAQIVLISGGNHMFWDSRTGLPEEYMSLIGPPAEFPLANPNNTDHIRLAELAANRVKISPGFQEAVLQFVKKVVL</sequence>
<name>H3ZD07_9ALTE</name>
<evidence type="ECO:0000259" key="1">
    <source>
        <dbReference type="Pfam" id="PF00326"/>
    </source>
</evidence>
<accession>H3ZD07</accession>
<dbReference type="SUPFAM" id="SSF53474">
    <property type="entry name" value="alpha/beta-Hydrolases"/>
    <property type="match status" value="1"/>
</dbReference>
<comment type="caution">
    <text evidence="2">The sequence shown here is derived from an EMBL/GenBank/DDBJ whole genome shotgun (WGS) entry which is preliminary data.</text>
</comment>
<dbReference type="eggNOG" id="COG1073">
    <property type="taxonomic scope" value="Bacteria"/>
</dbReference>
<dbReference type="Proteomes" id="UP000012046">
    <property type="component" value="Unassembled WGS sequence"/>
</dbReference>
<proteinExistence type="predicted"/>
<dbReference type="Gene3D" id="3.40.50.1820">
    <property type="entry name" value="alpha/beta hydrolase"/>
    <property type="match status" value="1"/>
</dbReference>
<dbReference type="RefSeq" id="WP_008950137.1">
    <property type="nucleotide sequence ID" value="NZ_AHTH01000012.1"/>
</dbReference>
<dbReference type="GO" id="GO:0008236">
    <property type="term" value="F:serine-type peptidase activity"/>
    <property type="evidence" value="ECO:0007669"/>
    <property type="project" value="InterPro"/>
</dbReference>
<evidence type="ECO:0000313" key="2">
    <source>
        <dbReference type="EMBL" id="EHR41596.1"/>
    </source>
</evidence>
<dbReference type="GO" id="GO:0052689">
    <property type="term" value="F:carboxylic ester hydrolase activity"/>
    <property type="evidence" value="ECO:0007669"/>
    <property type="project" value="TreeGrafter"/>
</dbReference>
<gene>
    <name evidence="2" type="ORF">AJE_06151</name>
</gene>
<dbReference type="EMBL" id="AHTH01000012">
    <property type="protein sequence ID" value="EHR41596.1"/>
    <property type="molecule type" value="Genomic_DNA"/>
</dbReference>